<accession>A0ABD3TH01</accession>
<dbReference type="Proteomes" id="UP001634394">
    <property type="component" value="Unassembled WGS sequence"/>
</dbReference>
<dbReference type="InterPro" id="IPR024862">
    <property type="entry name" value="TRPV"/>
</dbReference>
<dbReference type="InterPro" id="IPR036770">
    <property type="entry name" value="Ankyrin_rpt-contain_sf"/>
</dbReference>
<dbReference type="PROSITE" id="PS50088">
    <property type="entry name" value="ANK_REPEAT"/>
    <property type="match status" value="1"/>
</dbReference>
<evidence type="ECO:0000256" key="11">
    <source>
        <dbReference type="SAM" id="Phobius"/>
    </source>
</evidence>
<evidence type="ECO:0000313" key="12">
    <source>
        <dbReference type="EMBL" id="KAL3835965.1"/>
    </source>
</evidence>
<keyword evidence="11" id="KW-1133">Transmembrane helix</keyword>
<reference evidence="12 13" key="1">
    <citation type="submission" date="2024-11" db="EMBL/GenBank/DDBJ databases">
        <title>Chromosome-level genome assembly of the freshwater bivalve Anodonta woodiana.</title>
        <authorList>
            <person name="Chen X."/>
        </authorList>
    </citation>
    <scope>NUCLEOTIDE SEQUENCE [LARGE SCALE GENOMIC DNA]</scope>
    <source>
        <strain evidence="12">MN2024</strain>
        <tissue evidence="12">Gills</tissue>
    </source>
</reference>
<keyword evidence="6" id="KW-0677">Repeat</keyword>
<keyword evidence="5" id="KW-0107">Calcium channel</keyword>
<keyword evidence="11" id="KW-0472">Membrane</keyword>
<dbReference type="PANTHER" id="PTHR10582">
    <property type="entry name" value="TRANSIENT RECEPTOR POTENTIAL ION CHANNEL PROTEIN"/>
    <property type="match status" value="1"/>
</dbReference>
<evidence type="ECO:0000256" key="1">
    <source>
        <dbReference type="ARBA" id="ARBA00004651"/>
    </source>
</evidence>
<evidence type="ECO:0000313" key="13">
    <source>
        <dbReference type="Proteomes" id="UP001634394"/>
    </source>
</evidence>
<dbReference type="InterPro" id="IPR002110">
    <property type="entry name" value="Ankyrin_rpt"/>
</dbReference>
<keyword evidence="7" id="KW-0106">Calcium</keyword>
<evidence type="ECO:0000256" key="5">
    <source>
        <dbReference type="ARBA" id="ARBA00022673"/>
    </source>
</evidence>
<feature type="transmembrane region" description="Helical" evidence="11">
    <location>
        <begin position="382"/>
        <end position="404"/>
    </location>
</feature>
<feature type="transmembrane region" description="Helical" evidence="11">
    <location>
        <begin position="350"/>
        <end position="370"/>
    </location>
</feature>
<keyword evidence="3" id="KW-1003">Cell membrane</keyword>
<feature type="transmembrane region" description="Helical" evidence="11">
    <location>
        <begin position="305"/>
        <end position="321"/>
    </location>
</feature>
<evidence type="ECO:0000256" key="7">
    <source>
        <dbReference type="ARBA" id="ARBA00022837"/>
    </source>
</evidence>
<keyword evidence="4" id="KW-0109">Calcium transport</keyword>
<dbReference type="EMBL" id="JBJQND010000018">
    <property type="protein sequence ID" value="KAL3835965.1"/>
    <property type="molecule type" value="Genomic_DNA"/>
</dbReference>
<evidence type="ECO:0000256" key="4">
    <source>
        <dbReference type="ARBA" id="ARBA00022568"/>
    </source>
</evidence>
<keyword evidence="11" id="KW-0812">Transmembrane</keyword>
<evidence type="ECO:0000256" key="9">
    <source>
        <dbReference type="ARBA" id="ARBA00023303"/>
    </source>
</evidence>
<keyword evidence="8" id="KW-0406">Ion transport</keyword>
<dbReference type="AlphaFoldDB" id="A0ABD3TH01"/>
<feature type="transmembrane region" description="Helical" evidence="11">
    <location>
        <begin position="424"/>
        <end position="446"/>
    </location>
</feature>
<evidence type="ECO:0000256" key="3">
    <source>
        <dbReference type="ARBA" id="ARBA00022475"/>
    </source>
</evidence>
<evidence type="ECO:0000256" key="2">
    <source>
        <dbReference type="ARBA" id="ARBA00022448"/>
    </source>
</evidence>
<dbReference type="GO" id="GO:0005886">
    <property type="term" value="C:plasma membrane"/>
    <property type="evidence" value="ECO:0007669"/>
    <property type="project" value="UniProtKB-SubCell"/>
</dbReference>
<protein>
    <recommendedName>
        <fullName evidence="14">Transient receptor potential cation channel subfamily A member 1</fullName>
    </recommendedName>
</protein>
<evidence type="ECO:0008006" key="14">
    <source>
        <dbReference type="Google" id="ProtNLM"/>
    </source>
</evidence>
<name>A0ABD3TH01_SINWO</name>
<evidence type="ECO:0000256" key="6">
    <source>
        <dbReference type="ARBA" id="ARBA00022737"/>
    </source>
</evidence>
<feature type="repeat" description="ANK" evidence="10">
    <location>
        <begin position="22"/>
        <end position="54"/>
    </location>
</feature>
<comment type="caution">
    <text evidence="12">The sequence shown here is derived from an EMBL/GenBank/DDBJ whole genome shotgun (WGS) entry which is preliminary data.</text>
</comment>
<dbReference type="Gene3D" id="1.25.40.20">
    <property type="entry name" value="Ankyrin repeat-containing domain"/>
    <property type="match status" value="1"/>
</dbReference>
<dbReference type="SMART" id="SM00248">
    <property type="entry name" value="ANK"/>
    <property type="match status" value="3"/>
</dbReference>
<sequence>MTSPDLLQLTQGCNRDNSTNFRGQTPLHMVICIQNIELVKHLFDAARKIKPDDNKLEYDGVKEVLSQRATCLKFKNNVLMAQLPLLIAALTDNERVVKLLLEHKETDVYQENSHGDNICHSLLKYANIIPDREDDSKDMTTLINEEKKDCCKMLVLMPNKNNKTPLIFAVKYGQLELFGFILEDGYCTTHDSSGLFDVMLYDMTDIDYQLKECRRQQEKKGMETHRKDSDIKAPPTEKEIGVPSVFDLIFHHFYKTSLSFVKQWRHYCKFIYIGFVFHIIIMSVLTAAAVERVKSQRTVTINQSFPAYFSIIMTIICPLYIRLGCFKIVQICGGKFQIATAALSNPYANAIFQVLFFYICTVCFCFFTSLIQRVLLQDITRFAPIIALQLVAFSTAMFMLLHSPTNQTFLGFADIEIGDSSQPILFSVVFIIFVIMTTILMLNALIASMSSTCTDLLQNFTPDVHLYLQQLAVILFFEGILPNKFTHKYATIVTKEVEVDTYDRSRKKLIKMKRHLMRIDVIDEDDEIGGTSEAYILPKLHKCVQDTRNGNNKSSETSLTDQFNGTRSLQRIMKSTKSSMSNTAEHLDGRRTLDIYHHLHPVQQDTI</sequence>
<evidence type="ECO:0000256" key="8">
    <source>
        <dbReference type="ARBA" id="ARBA00023065"/>
    </source>
</evidence>
<dbReference type="PANTHER" id="PTHR10582:SF2">
    <property type="entry name" value="INACTIVE"/>
    <property type="match status" value="1"/>
</dbReference>
<dbReference type="GO" id="GO:0005262">
    <property type="term" value="F:calcium channel activity"/>
    <property type="evidence" value="ECO:0007669"/>
    <property type="project" value="UniProtKB-KW"/>
</dbReference>
<keyword evidence="9" id="KW-0407">Ion channel</keyword>
<comment type="subcellular location">
    <subcellularLocation>
        <location evidence="1">Cell membrane</location>
        <topology evidence="1">Multi-pass membrane protein</topology>
    </subcellularLocation>
</comment>
<feature type="transmembrane region" description="Helical" evidence="11">
    <location>
        <begin position="270"/>
        <end position="293"/>
    </location>
</feature>
<proteinExistence type="predicted"/>
<keyword evidence="10" id="KW-0040">ANK repeat</keyword>
<keyword evidence="13" id="KW-1185">Reference proteome</keyword>
<dbReference type="SUPFAM" id="SSF48403">
    <property type="entry name" value="Ankyrin repeat"/>
    <property type="match status" value="1"/>
</dbReference>
<keyword evidence="2" id="KW-0813">Transport</keyword>
<evidence type="ECO:0000256" key="10">
    <source>
        <dbReference type="PROSITE-ProRule" id="PRU00023"/>
    </source>
</evidence>
<gene>
    <name evidence="12" type="ORF">ACJMK2_021424</name>
</gene>
<organism evidence="12 13">
    <name type="scientific">Sinanodonta woodiana</name>
    <name type="common">Chinese pond mussel</name>
    <name type="synonym">Anodonta woodiana</name>
    <dbReference type="NCBI Taxonomy" id="1069815"/>
    <lineage>
        <taxon>Eukaryota</taxon>
        <taxon>Metazoa</taxon>
        <taxon>Spiralia</taxon>
        <taxon>Lophotrochozoa</taxon>
        <taxon>Mollusca</taxon>
        <taxon>Bivalvia</taxon>
        <taxon>Autobranchia</taxon>
        <taxon>Heteroconchia</taxon>
        <taxon>Palaeoheterodonta</taxon>
        <taxon>Unionida</taxon>
        <taxon>Unionoidea</taxon>
        <taxon>Unionidae</taxon>
        <taxon>Unioninae</taxon>
        <taxon>Sinanodonta</taxon>
    </lineage>
</organism>